<feature type="domain" description="Transglutaminase-like" evidence="1">
    <location>
        <begin position="23"/>
        <end position="101"/>
    </location>
</feature>
<dbReference type="OrthoDB" id="1955152at2"/>
<evidence type="ECO:0000313" key="3">
    <source>
        <dbReference type="Proteomes" id="UP000295325"/>
    </source>
</evidence>
<accession>A0A4R7KDJ3</accession>
<dbReference type="Proteomes" id="UP000295325">
    <property type="component" value="Unassembled WGS sequence"/>
</dbReference>
<name>A0A4R7KDJ3_9CLOT</name>
<organism evidence="2 3">
    <name type="scientific">Fonticella tunisiensis</name>
    <dbReference type="NCBI Taxonomy" id="1096341"/>
    <lineage>
        <taxon>Bacteria</taxon>
        <taxon>Bacillati</taxon>
        <taxon>Bacillota</taxon>
        <taxon>Clostridia</taxon>
        <taxon>Eubacteriales</taxon>
        <taxon>Clostridiaceae</taxon>
        <taxon>Fonticella</taxon>
    </lineage>
</organism>
<evidence type="ECO:0000259" key="1">
    <source>
        <dbReference type="Pfam" id="PF01841"/>
    </source>
</evidence>
<dbReference type="SUPFAM" id="SSF54001">
    <property type="entry name" value="Cysteine proteinases"/>
    <property type="match status" value="1"/>
</dbReference>
<dbReference type="RefSeq" id="WP_133628444.1">
    <property type="nucleotide sequence ID" value="NZ_SOAZ01000014.1"/>
</dbReference>
<dbReference type="InterPro" id="IPR002931">
    <property type="entry name" value="Transglutaminase-like"/>
</dbReference>
<evidence type="ECO:0000313" key="2">
    <source>
        <dbReference type="EMBL" id="TDT52045.1"/>
    </source>
</evidence>
<dbReference type="AlphaFoldDB" id="A0A4R7KDJ3"/>
<proteinExistence type="predicted"/>
<dbReference type="Gene3D" id="3.10.620.30">
    <property type="match status" value="1"/>
</dbReference>
<gene>
    <name evidence="2" type="ORF">EDD71_11425</name>
</gene>
<dbReference type="Pfam" id="PF01841">
    <property type="entry name" value="Transglut_core"/>
    <property type="match status" value="1"/>
</dbReference>
<reference evidence="2 3" key="1">
    <citation type="submission" date="2019-03" db="EMBL/GenBank/DDBJ databases">
        <title>Genomic Encyclopedia of Type Strains, Phase IV (KMG-IV): sequencing the most valuable type-strain genomes for metagenomic binning, comparative biology and taxonomic classification.</title>
        <authorList>
            <person name="Goeker M."/>
        </authorList>
    </citation>
    <scope>NUCLEOTIDE SEQUENCE [LARGE SCALE GENOMIC DNA]</scope>
    <source>
        <strain evidence="2 3">DSM 24455</strain>
    </source>
</reference>
<protein>
    <submittedName>
        <fullName evidence="2">Transglutaminase superfamily protein</fullName>
    </submittedName>
</protein>
<sequence length="191" mass="22267">MLNQYCDAGNSVIINYLSNNFDDKSGLEKLNAIYNEVKNSIYYDSTAPIQRASETLVMGRGNNFDKNVLLHTLLKTSGFNCKLLYKFIIDRTERLAGIGRKEAPWFYVEIEFFSKKLYLDASFDREFLRISGVEDRSRPYDFAPENYFIDDKRIFESTLSKTAEFSDNIIRIMSKGRYHTKLFGSRRSSYV</sequence>
<comment type="caution">
    <text evidence="2">The sequence shown here is derived from an EMBL/GenBank/DDBJ whole genome shotgun (WGS) entry which is preliminary data.</text>
</comment>
<dbReference type="InterPro" id="IPR038765">
    <property type="entry name" value="Papain-like_cys_pep_sf"/>
</dbReference>
<keyword evidence="3" id="KW-1185">Reference proteome</keyword>
<dbReference type="EMBL" id="SOAZ01000014">
    <property type="protein sequence ID" value="TDT52045.1"/>
    <property type="molecule type" value="Genomic_DNA"/>
</dbReference>